<dbReference type="EMBL" id="BIXY01000030">
    <property type="protein sequence ID" value="GCF08790.1"/>
    <property type="molecule type" value="Genomic_DNA"/>
</dbReference>
<name>A0A5A5TBC1_9CHLR</name>
<sequence length="419" mass="47379">MLLDKTKLQQRHIILRIARRVITIILIFVLCNIFIPDSVPHQIKGTATLATAVQDVNYFHFQQLPSWGRWFLDGHPLSNVPLSRDKIAPQPVKRGKHLLRWQGEPFTTLSCSFEVPYQADRPGQTCQITKENTEAQDDALLINFPTRFSSQLLSSTQQQKLITAIQAYLHTFTASTTIQAGERYRDNSTISFHRASQRLQATLTFTLDTNVTGKATCQGYRLGPACSNMTTGEDCRLVCTLEWADPGTYHYWNVAVVTQPTWTYTTLPTGNQGTSRTEQTQLQGDQQITTLRIAWTQYGWSIMTHESGTSYYDDLNCSSTIYYLNSNPRYTQNAIGQETQGQNWHFVSAHNRSLGCLATTRPFEKTISGKKIYATIIQRFGVLQAANQEAHRLYPQLPLIATQAEQSVTQIIDQAAFIS</sequence>
<evidence type="ECO:0000256" key="1">
    <source>
        <dbReference type="SAM" id="Phobius"/>
    </source>
</evidence>
<evidence type="ECO:0000313" key="2">
    <source>
        <dbReference type="EMBL" id="GCF08790.1"/>
    </source>
</evidence>
<dbReference type="AlphaFoldDB" id="A0A5A5TBC1"/>
<dbReference type="OrthoDB" id="146759at2"/>
<organism evidence="2 3">
    <name type="scientific">Dictyobacter arantiisoli</name>
    <dbReference type="NCBI Taxonomy" id="2014874"/>
    <lineage>
        <taxon>Bacteria</taxon>
        <taxon>Bacillati</taxon>
        <taxon>Chloroflexota</taxon>
        <taxon>Ktedonobacteria</taxon>
        <taxon>Ktedonobacterales</taxon>
        <taxon>Dictyobacteraceae</taxon>
        <taxon>Dictyobacter</taxon>
    </lineage>
</organism>
<dbReference type="RefSeq" id="WP_149401763.1">
    <property type="nucleotide sequence ID" value="NZ_BIXY01000030.1"/>
</dbReference>
<keyword evidence="3" id="KW-1185">Reference proteome</keyword>
<reference evidence="2 3" key="1">
    <citation type="submission" date="2019-01" db="EMBL/GenBank/DDBJ databases">
        <title>Draft genome sequence of Dictyobacter sp. Uno17.</title>
        <authorList>
            <person name="Wang C.M."/>
            <person name="Zheng Y."/>
            <person name="Sakai Y."/>
            <person name="Abe K."/>
            <person name="Yokota A."/>
            <person name="Yabe S."/>
        </authorList>
    </citation>
    <scope>NUCLEOTIDE SEQUENCE [LARGE SCALE GENOMIC DNA]</scope>
    <source>
        <strain evidence="2 3">Uno17</strain>
    </source>
</reference>
<gene>
    <name evidence="2" type="ORF">KDI_23540</name>
</gene>
<proteinExistence type="predicted"/>
<feature type="transmembrane region" description="Helical" evidence="1">
    <location>
        <begin position="21"/>
        <end position="39"/>
    </location>
</feature>
<protein>
    <submittedName>
        <fullName evidence="2">Uncharacterized protein</fullName>
    </submittedName>
</protein>
<evidence type="ECO:0000313" key="3">
    <source>
        <dbReference type="Proteomes" id="UP000322530"/>
    </source>
</evidence>
<comment type="caution">
    <text evidence="2">The sequence shown here is derived from an EMBL/GenBank/DDBJ whole genome shotgun (WGS) entry which is preliminary data.</text>
</comment>
<accession>A0A5A5TBC1</accession>
<keyword evidence="1" id="KW-0472">Membrane</keyword>
<keyword evidence="1" id="KW-1133">Transmembrane helix</keyword>
<keyword evidence="1" id="KW-0812">Transmembrane</keyword>
<dbReference type="Proteomes" id="UP000322530">
    <property type="component" value="Unassembled WGS sequence"/>
</dbReference>